<dbReference type="Proteomes" id="UP000198972">
    <property type="component" value="Unassembled WGS sequence"/>
</dbReference>
<accession>A0A1G7U3H8</accession>
<name>A0A1G7U3H8_9BACL</name>
<reference evidence="1 2" key="1">
    <citation type="submission" date="2016-10" db="EMBL/GenBank/DDBJ databases">
        <authorList>
            <person name="de Groot N.N."/>
        </authorList>
    </citation>
    <scope>NUCLEOTIDE SEQUENCE [LARGE SCALE GENOMIC DNA]</scope>
    <source>
        <strain evidence="1 2">DSM 28129</strain>
    </source>
</reference>
<protein>
    <submittedName>
        <fullName evidence="1">Uncharacterized protein</fullName>
    </submittedName>
</protein>
<dbReference type="AlphaFoldDB" id="A0A1G7U3H8"/>
<keyword evidence="2" id="KW-1185">Reference proteome</keyword>
<evidence type="ECO:0000313" key="2">
    <source>
        <dbReference type="Proteomes" id="UP000198972"/>
    </source>
</evidence>
<dbReference type="RefSeq" id="WP_175471512.1">
    <property type="nucleotide sequence ID" value="NZ_FNBG01000041.1"/>
</dbReference>
<evidence type="ECO:0000313" key="1">
    <source>
        <dbReference type="EMBL" id="SDG41330.1"/>
    </source>
</evidence>
<organism evidence="1 2">
    <name type="scientific">Fontibacillus panacisegetis</name>
    <dbReference type="NCBI Taxonomy" id="670482"/>
    <lineage>
        <taxon>Bacteria</taxon>
        <taxon>Bacillati</taxon>
        <taxon>Bacillota</taxon>
        <taxon>Bacilli</taxon>
        <taxon>Bacillales</taxon>
        <taxon>Paenibacillaceae</taxon>
        <taxon>Fontibacillus</taxon>
    </lineage>
</organism>
<gene>
    <name evidence="1" type="ORF">SAMN04488542_14116</name>
</gene>
<proteinExistence type="predicted"/>
<sequence length="49" mass="5389">MISSKACKNTVFYSGNEGYEYKTAKVQECFSEGLLGTGFLERTCTIAVI</sequence>
<dbReference type="EMBL" id="FNBG01000041">
    <property type="protein sequence ID" value="SDG41330.1"/>
    <property type="molecule type" value="Genomic_DNA"/>
</dbReference>